<dbReference type="Proteomes" id="UP000789901">
    <property type="component" value="Unassembled WGS sequence"/>
</dbReference>
<sequence>MCERIEAYGCPLEHLHRQLKSAYKSGDFLSEYNNGIVCFKPFCRWTVAQNTRYPSCKYPKARGGFRLIGHQFFDERVPSENLFYTQLLRRESKGRTNITGEGYQHGRPLNIDRDPNRVLLPSTCIYS</sequence>
<evidence type="ECO:0000313" key="1">
    <source>
        <dbReference type="EMBL" id="CAG8578256.1"/>
    </source>
</evidence>
<keyword evidence="2" id="KW-1185">Reference proteome</keyword>
<gene>
    <name evidence="1" type="ORF">GMARGA_LOCUS5821</name>
</gene>
<proteinExistence type="predicted"/>
<comment type="caution">
    <text evidence="1">The sequence shown here is derived from an EMBL/GenBank/DDBJ whole genome shotgun (WGS) entry which is preliminary data.</text>
</comment>
<dbReference type="EMBL" id="CAJVQB010002529">
    <property type="protein sequence ID" value="CAG8578256.1"/>
    <property type="molecule type" value="Genomic_DNA"/>
</dbReference>
<name>A0ABN7UFA6_GIGMA</name>
<evidence type="ECO:0000313" key="2">
    <source>
        <dbReference type="Proteomes" id="UP000789901"/>
    </source>
</evidence>
<accession>A0ABN7UFA6</accession>
<reference evidence="1 2" key="1">
    <citation type="submission" date="2021-06" db="EMBL/GenBank/DDBJ databases">
        <authorList>
            <person name="Kallberg Y."/>
            <person name="Tangrot J."/>
            <person name="Rosling A."/>
        </authorList>
    </citation>
    <scope>NUCLEOTIDE SEQUENCE [LARGE SCALE GENOMIC DNA]</scope>
    <source>
        <strain evidence="1 2">120-4 pot B 10/14</strain>
    </source>
</reference>
<organism evidence="1 2">
    <name type="scientific">Gigaspora margarita</name>
    <dbReference type="NCBI Taxonomy" id="4874"/>
    <lineage>
        <taxon>Eukaryota</taxon>
        <taxon>Fungi</taxon>
        <taxon>Fungi incertae sedis</taxon>
        <taxon>Mucoromycota</taxon>
        <taxon>Glomeromycotina</taxon>
        <taxon>Glomeromycetes</taxon>
        <taxon>Diversisporales</taxon>
        <taxon>Gigasporaceae</taxon>
        <taxon>Gigaspora</taxon>
    </lineage>
</organism>
<protein>
    <submittedName>
        <fullName evidence="1">13080_t:CDS:1</fullName>
    </submittedName>
</protein>